<sequence>MSIDDYFLRSRDKRPPKENRNPTKMSSREATASMPDSPPEEERQQLQANPEYQEALLFWLRCGLAQLTRHFGGTVLSSSASVGGLDPSAYRRSLSRLYGLALNATVY</sequence>
<reference evidence="2 3" key="1">
    <citation type="submission" date="2019-01" db="EMBL/GenBank/DDBJ databases">
        <title>Genome Assembly of Collichthys lucidus.</title>
        <authorList>
            <person name="Cai M."/>
            <person name="Xiao S."/>
        </authorList>
    </citation>
    <scope>NUCLEOTIDE SEQUENCE [LARGE SCALE GENOMIC DNA]</scope>
    <source>
        <strain evidence="2">JT15FE1705JMU</strain>
        <tissue evidence="2">Muscle</tissue>
    </source>
</reference>
<feature type="region of interest" description="Disordered" evidence="1">
    <location>
        <begin position="1"/>
        <end position="48"/>
    </location>
</feature>
<protein>
    <submittedName>
        <fullName evidence="2">Uncharacterized protein</fullName>
    </submittedName>
</protein>
<evidence type="ECO:0000256" key="1">
    <source>
        <dbReference type="SAM" id="MobiDB-lite"/>
    </source>
</evidence>
<gene>
    <name evidence="2" type="ORF">D9C73_009537</name>
</gene>
<name>A0A4U5UPH6_COLLU</name>
<keyword evidence="3" id="KW-1185">Reference proteome</keyword>
<accession>A0A4U5UPH6</accession>
<evidence type="ECO:0000313" key="3">
    <source>
        <dbReference type="Proteomes" id="UP000298787"/>
    </source>
</evidence>
<feature type="compositionally biased region" description="Basic and acidic residues" evidence="1">
    <location>
        <begin position="1"/>
        <end position="21"/>
    </location>
</feature>
<dbReference type="EMBL" id="CM014086">
    <property type="protein sequence ID" value="TKS76301.1"/>
    <property type="molecule type" value="Genomic_DNA"/>
</dbReference>
<organism evidence="2 3">
    <name type="scientific">Collichthys lucidus</name>
    <name type="common">Big head croaker</name>
    <name type="synonym">Sciaena lucida</name>
    <dbReference type="NCBI Taxonomy" id="240159"/>
    <lineage>
        <taxon>Eukaryota</taxon>
        <taxon>Metazoa</taxon>
        <taxon>Chordata</taxon>
        <taxon>Craniata</taxon>
        <taxon>Vertebrata</taxon>
        <taxon>Euteleostomi</taxon>
        <taxon>Actinopterygii</taxon>
        <taxon>Neopterygii</taxon>
        <taxon>Teleostei</taxon>
        <taxon>Neoteleostei</taxon>
        <taxon>Acanthomorphata</taxon>
        <taxon>Eupercaria</taxon>
        <taxon>Sciaenidae</taxon>
        <taxon>Collichthys</taxon>
    </lineage>
</organism>
<proteinExistence type="predicted"/>
<dbReference type="Proteomes" id="UP000298787">
    <property type="component" value="Chromosome 9"/>
</dbReference>
<dbReference type="AlphaFoldDB" id="A0A4U5UPH6"/>
<evidence type="ECO:0000313" key="2">
    <source>
        <dbReference type="EMBL" id="TKS76301.1"/>
    </source>
</evidence>